<accession>A0A437AEQ6</accession>
<feature type="signal peptide" evidence="1">
    <location>
        <begin position="1"/>
        <end position="18"/>
    </location>
</feature>
<dbReference type="GeneID" id="93582890"/>
<keyword evidence="3" id="KW-1185">Reference proteome</keyword>
<keyword evidence="1" id="KW-0732">Signal</keyword>
<comment type="caution">
    <text evidence="2">The sequence shown here is derived from an EMBL/GenBank/DDBJ whole genome shotgun (WGS) entry which is preliminary data.</text>
</comment>
<sequence>MSTLVTLALLPLASKASAYTTPFYGSAASTAGNGILSAAITGDATDNYWGYTARPFSNPACNPQVTTISSDGGCESTGAIRRFVVVGTESNFQMLEGNWDTVSYTFNTVQSIESDAIYNETAKYATTNDVEVSIPGYAVDKNGDGLADGTIGETTTTDPNGNIVSIKQEIENFAGLGALMDGPVVHYDPTLNDPRILNPVLDEGGSGTLTSTGWPAAVLSRE</sequence>
<gene>
    <name evidence="2" type="ORF">DFL_000579</name>
</gene>
<name>A0A437AEQ6_ARTFL</name>
<evidence type="ECO:0000256" key="1">
    <source>
        <dbReference type="SAM" id="SignalP"/>
    </source>
</evidence>
<dbReference type="AlphaFoldDB" id="A0A437AEQ6"/>
<evidence type="ECO:0000313" key="2">
    <source>
        <dbReference type="EMBL" id="RVD89576.1"/>
    </source>
</evidence>
<evidence type="ECO:0000313" key="3">
    <source>
        <dbReference type="Proteomes" id="UP000283090"/>
    </source>
</evidence>
<dbReference type="OrthoDB" id="5361942at2759"/>
<dbReference type="EMBL" id="SAEB01000001">
    <property type="protein sequence ID" value="RVD89576.1"/>
    <property type="molecule type" value="Genomic_DNA"/>
</dbReference>
<organism evidence="2 3">
    <name type="scientific">Arthrobotrys flagrans</name>
    <name type="common">Nematode-trapping fungus</name>
    <name type="synonym">Trichothecium flagrans</name>
    <dbReference type="NCBI Taxonomy" id="97331"/>
    <lineage>
        <taxon>Eukaryota</taxon>
        <taxon>Fungi</taxon>
        <taxon>Dikarya</taxon>
        <taxon>Ascomycota</taxon>
        <taxon>Pezizomycotina</taxon>
        <taxon>Orbiliomycetes</taxon>
        <taxon>Orbiliales</taxon>
        <taxon>Orbiliaceae</taxon>
        <taxon>Arthrobotrys</taxon>
    </lineage>
</organism>
<feature type="chain" id="PRO_5019394666" evidence="1">
    <location>
        <begin position="19"/>
        <end position="222"/>
    </location>
</feature>
<reference evidence="2 3" key="1">
    <citation type="submission" date="2019-01" db="EMBL/GenBank/DDBJ databases">
        <title>Intercellular communication is required for trap formation in the nematode-trapping fungus Duddingtonia flagrans.</title>
        <authorList>
            <person name="Youssar L."/>
            <person name="Wernet V."/>
            <person name="Hensel N."/>
            <person name="Hildebrandt H.-G."/>
            <person name="Fischer R."/>
        </authorList>
    </citation>
    <scope>NUCLEOTIDE SEQUENCE [LARGE SCALE GENOMIC DNA]</scope>
    <source>
        <strain evidence="2 3">CBS H-5679</strain>
    </source>
</reference>
<protein>
    <submittedName>
        <fullName evidence="2">Uncharacterized protein</fullName>
    </submittedName>
</protein>
<proteinExistence type="predicted"/>
<dbReference type="VEuPathDB" id="FungiDB:DFL_000579"/>
<dbReference type="RefSeq" id="XP_067495120.1">
    <property type="nucleotide sequence ID" value="XM_067635100.1"/>
</dbReference>
<dbReference type="Proteomes" id="UP000283090">
    <property type="component" value="Unassembled WGS sequence"/>
</dbReference>